<reference evidence="1 2" key="1">
    <citation type="submission" date="2020-07" db="EMBL/GenBank/DDBJ databases">
        <title>Comparative genomics of pyrophilous fungi reveals a link between fire events and developmental genes.</title>
        <authorList>
            <consortium name="DOE Joint Genome Institute"/>
            <person name="Steindorff A.S."/>
            <person name="Carver A."/>
            <person name="Calhoun S."/>
            <person name="Stillman K."/>
            <person name="Liu H."/>
            <person name="Lipzen A."/>
            <person name="Pangilinan J."/>
            <person name="Labutti K."/>
            <person name="Bruns T.D."/>
            <person name="Grigoriev I.V."/>
        </authorList>
    </citation>
    <scope>NUCLEOTIDE SEQUENCE [LARGE SCALE GENOMIC DNA]</scope>
    <source>
        <strain evidence="1 2">CBS 144469</strain>
    </source>
</reference>
<dbReference type="Gene3D" id="3.80.10.10">
    <property type="entry name" value="Ribonuclease Inhibitor"/>
    <property type="match status" value="1"/>
</dbReference>
<gene>
    <name evidence="1" type="ORF">DFP72DRAFT_1077731</name>
</gene>
<dbReference type="SUPFAM" id="SSF52047">
    <property type="entry name" value="RNI-like"/>
    <property type="match status" value="1"/>
</dbReference>
<keyword evidence="2" id="KW-1185">Reference proteome</keyword>
<evidence type="ECO:0008006" key="3">
    <source>
        <dbReference type="Google" id="ProtNLM"/>
    </source>
</evidence>
<organism evidence="1 2">
    <name type="scientific">Ephemerocybe angulata</name>
    <dbReference type="NCBI Taxonomy" id="980116"/>
    <lineage>
        <taxon>Eukaryota</taxon>
        <taxon>Fungi</taxon>
        <taxon>Dikarya</taxon>
        <taxon>Basidiomycota</taxon>
        <taxon>Agaricomycotina</taxon>
        <taxon>Agaricomycetes</taxon>
        <taxon>Agaricomycetidae</taxon>
        <taxon>Agaricales</taxon>
        <taxon>Agaricineae</taxon>
        <taxon>Psathyrellaceae</taxon>
        <taxon>Ephemerocybe</taxon>
    </lineage>
</organism>
<accession>A0A8H6LVC8</accession>
<evidence type="ECO:0000313" key="2">
    <source>
        <dbReference type="Proteomes" id="UP000521943"/>
    </source>
</evidence>
<dbReference type="Proteomes" id="UP000521943">
    <property type="component" value="Unassembled WGS sequence"/>
</dbReference>
<proteinExistence type="predicted"/>
<dbReference type="InterPro" id="IPR032675">
    <property type="entry name" value="LRR_dom_sf"/>
</dbReference>
<evidence type="ECO:0000313" key="1">
    <source>
        <dbReference type="EMBL" id="KAF6745293.1"/>
    </source>
</evidence>
<dbReference type="EMBL" id="JACGCI010000108">
    <property type="protein sequence ID" value="KAF6745293.1"/>
    <property type="molecule type" value="Genomic_DNA"/>
</dbReference>
<sequence length="328" mass="37016">MDNVPYELLEKIVALYIEDLPSRPEQGKLPRNLALVDHRTWLAATPPALPDVIRAFPNLNTLSLDFRRYLPVPRPWDPLKTCLLPYPAHLKRLQLDEAPSVDEVAALSASLPSLQFLGVHRVTSQSPPTTTTLHFPALTHLALGDHTFYHRPGKEYGVLMAALAVGGSMPKLETLELLHYSGDPRPLLERFGKQLKSLSYPTRHDDEEELEVPLHLCPDIRTLKLFPYTLVRIHTPMRQLTTVEIVTTDRGRRTPSEAANQLYEQVHRVCRMEAPLSLLGVKDRHGRLSKDTLLGVVAAGAEKQITLMYTLSNIQSDRSRKPMPWGHI</sequence>
<dbReference type="OrthoDB" id="3114335at2759"/>
<protein>
    <recommendedName>
        <fullName evidence="3">F-box domain-containing protein</fullName>
    </recommendedName>
</protein>
<comment type="caution">
    <text evidence="1">The sequence shown here is derived from an EMBL/GenBank/DDBJ whole genome shotgun (WGS) entry which is preliminary data.</text>
</comment>
<dbReference type="AlphaFoldDB" id="A0A8H6LVC8"/>
<name>A0A8H6LVC8_9AGAR</name>